<comment type="cofactor">
    <cofactor evidence="1 6">
        <name>pyridoxal 5'-phosphate</name>
        <dbReference type="ChEBI" id="CHEBI:597326"/>
    </cofactor>
</comment>
<dbReference type="InterPro" id="IPR050596">
    <property type="entry name" value="AspAT/PAT-like"/>
</dbReference>
<dbReference type="InterPro" id="IPR015421">
    <property type="entry name" value="PyrdxlP-dep_Trfase_major"/>
</dbReference>
<evidence type="ECO:0000256" key="1">
    <source>
        <dbReference type="ARBA" id="ARBA00001933"/>
    </source>
</evidence>
<dbReference type="PROSITE" id="PS00105">
    <property type="entry name" value="AA_TRANSFER_CLASS_1"/>
    <property type="match status" value="1"/>
</dbReference>
<evidence type="ECO:0000256" key="3">
    <source>
        <dbReference type="ARBA" id="ARBA00022576"/>
    </source>
</evidence>
<keyword evidence="9" id="KW-1185">Reference proteome</keyword>
<dbReference type="RefSeq" id="WP_394822844.1">
    <property type="nucleotide sequence ID" value="NZ_CP089984.1"/>
</dbReference>
<evidence type="ECO:0000313" key="9">
    <source>
        <dbReference type="Proteomes" id="UP001370348"/>
    </source>
</evidence>
<dbReference type="Gene3D" id="3.40.640.10">
    <property type="entry name" value="Type I PLP-dependent aspartate aminotransferase-like (Major domain)"/>
    <property type="match status" value="1"/>
</dbReference>
<dbReference type="CDD" id="cd00609">
    <property type="entry name" value="AAT_like"/>
    <property type="match status" value="1"/>
</dbReference>
<comment type="similarity">
    <text evidence="2 6">Belongs to the class-I pyridoxal-phosphate-dependent aminotransferase family.</text>
</comment>
<dbReference type="Pfam" id="PF00155">
    <property type="entry name" value="Aminotran_1_2"/>
    <property type="match status" value="1"/>
</dbReference>
<feature type="domain" description="Aminotransferase class I/classII large" evidence="7">
    <location>
        <begin position="33"/>
        <end position="391"/>
    </location>
</feature>
<dbReference type="InterPro" id="IPR004839">
    <property type="entry name" value="Aminotransferase_I/II_large"/>
</dbReference>
<proteinExistence type="inferred from homology"/>
<dbReference type="PRINTS" id="PR00753">
    <property type="entry name" value="ACCSYNTHASE"/>
</dbReference>
<reference evidence="8 9" key="1">
    <citation type="submission" date="2021-12" db="EMBL/GenBank/DDBJ databases">
        <title>Discovery of the Pendulisporaceae a myxobacterial family with distinct sporulation behavior and unique specialized metabolism.</title>
        <authorList>
            <person name="Garcia R."/>
            <person name="Popoff A."/>
            <person name="Bader C.D."/>
            <person name="Loehr J."/>
            <person name="Walesch S."/>
            <person name="Walt C."/>
            <person name="Boldt J."/>
            <person name="Bunk B."/>
            <person name="Haeckl F.J.F.P.J."/>
            <person name="Gunesch A.P."/>
            <person name="Birkelbach J."/>
            <person name="Nuebel U."/>
            <person name="Pietschmann T."/>
            <person name="Bach T."/>
            <person name="Mueller R."/>
        </authorList>
    </citation>
    <scope>NUCLEOTIDE SEQUENCE [LARGE SCALE GENOMIC DNA]</scope>
    <source>
        <strain evidence="8 9">MSr11954</strain>
    </source>
</reference>
<keyword evidence="3 6" id="KW-0032">Aminotransferase</keyword>
<evidence type="ECO:0000256" key="5">
    <source>
        <dbReference type="ARBA" id="ARBA00022898"/>
    </source>
</evidence>
<keyword evidence="5" id="KW-0663">Pyridoxal phosphate</keyword>
<accession>A0ABZ2LQM5</accession>
<dbReference type="PANTHER" id="PTHR46383:SF1">
    <property type="entry name" value="ASPARTATE AMINOTRANSFERASE"/>
    <property type="match status" value="1"/>
</dbReference>
<evidence type="ECO:0000256" key="4">
    <source>
        <dbReference type="ARBA" id="ARBA00022679"/>
    </source>
</evidence>
<gene>
    <name evidence="8" type="ORF">LZC94_35940</name>
</gene>
<evidence type="ECO:0000259" key="7">
    <source>
        <dbReference type="Pfam" id="PF00155"/>
    </source>
</evidence>
<dbReference type="EC" id="2.6.1.-" evidence="6"/>
<dbReference type="Gene3D" id="3.90.1150.10">
    <property type="entry name" value="Aspartate Aminotransferase, domain 1"/>
    <property type="match status" value="1"/>
</dbReference>
<dbReference type="PANTHER" id="PTHR46383">
    <property type="entry name" value="ASPARTATE AMINOTRANSFERASE"/>
    <property type="match status" value="1"/>
</dbReference>
<dbReference type="EMBL" id="CP089984">
    <property type="protein sequence ID" value="WXB13224.1"/>
    <property type="molecule type" value="Genomic_DNA"/>
</dbReference>
<evidence type="ECO:0000256" key="6">
    <source>
        <dbReference type="RuleBase" id="RU000481"/>
    </source>
</evidence>
<organism evidence="8 9">
    <name type="scientific">Pendulispora albinea</name>
    <dbReference type="NCBI Taxonomy" id="2741071"/>
    <lineage>
        <taxon>Bacteria</taxon>
        <taxon>Pseudomonadati</taxon>
        <taxon>Myxococcota</taxon>
        <taxon>Myxococcia</taxon>
        <taxon>Myxococcales</taxon>
        <taxon>Sorangiineae</taxon>
        <taxon>Pendulisporaceae</taxon>
        <taxon>Pendulispora</taxon>
    </lineage>
</organism>
<protein>
    <recommendedName>
        <fullName evidence="6">Aminotransferase</fullName>
        <ecNumber evidence="6">2.6.1.-</ecNumber>
    </recommendedName>
</protein>
<dbReference type="Proteomes" id="UP001370348">
    <property type="component" value="Chromosome"/>
</dbReference>
<dbReference type="GO" id="GO:0008483">
    <property type="term" value="F:transaminase activity"/>
    <property type="evidence" value="ECO:0007669"/>
    <property type="project" value="UniProtKB-KW"/>
</dbReference>
<keyword evidence="4 6" id="KW-0808">Transferase</keyword>
<dbReference type="SUPFAM" id="SSF53383">
    <property type="entry name" value="PLP-dependent transferases"/>
    <property type="match status" value="1"/>
</dbReference>
<dbReference type="InterPro" id="IPR015424">
    <property type="entry name" value="PyrdxlP-dep_Trfase"/>
</dbReference>
<name>A0ABZ2LQM5_9BACT</name>
<evidence type="ECO:0000313" key="8">
    <source>
        <dbReference type="EMBL" id="WXB13224.1"/>
    </source>
</evidence>
<dbReference type="InterPro" id="IPR004838">
    <property type="entry name" value="NHTrfase_class1_PyrdxlP-BS"/>
</dbReference>
<sequence>MPQGLANRLSVIVPSITLEVSGRANELRSRGVDVVNFGVGEPDFEPPAFVLDAAKSAIDAGKTSKYTAVTGIAALKQAICAASERRRGYLPTPDQVTVSVGAKHALFNLALALYEPGDEVIIPGPYWVSYPEQVRMFGAEPVLVPTTEEDGWRLAPADLQRALTPRTKAVILCTPSNPTGAAYGEDELRALLDVLRAHDCYIVVDEIYAELVYEGFRNVSAATIAPDLRSRLIIIDGVSKSYAMTGWRIGWSIAPRPIAKACDVVQGQSTTNPSAVAQHAAVAALTGPQAEVEAMRAVFQSRRDTMISALNAIPGVRCRKPEGAFYAFPDCSGLYGLPWKGKPITNDEELAFFLLDKAHVAAVPGGAFGAPGYLRFSYATSEERIRQGISAMHAAVEAASREK</sequence>
<evidence type="ECO:0000256" key="2">
    <source>
        <dbReference type="ARBA" id="ARBA00007441"/>
    </source>
</evidence>
<dbReference type="InterPro" id="IPR015422">
    <property type="entry name" value="PyrdxlP-dep_Trfase_small"/>
</dbReference>